<evidence type="ECO:0000313" key="4">
    <source>
        <dbReference type="Proteomes" id="UP001595836"/>
    </source>
</evidence>
<name>A0ABV9PLN7_9ACTN</name>
<keyword evidence="2" id="KW-0472">Membrane</keyword>
<accession>A0ABV9PLN7</accession>
<feature type="compositionally biased region" description="Basic and acidic residues" evidence="1">
    <location>
        <begin position="73"/>
        <end position="86"/>
    </location>
</feature>
<feature type="region of interest" description="Disordered" evidence="1">
    <location>
        <begin position="159"/>
        <end position="188"/>
    </location>
</feature>
<protein>
    <recommendedName>
        <fullName evidence="5">Intracellular proteinase inhibitor BsuPI domain-containing protein</fullName>
    </recommendedName>
</protein>
<gene>
    <name evidence="3" type="ORF">ACFO7U_04450</name>
</gene>
<evidence type="ECO:0000256" key="1">
    <source>
        <dbReference type="SAM" id="MobiDB-lite"/>
    </source>
</evidence>
<feature type="compositionally biased region" description="Basic and acidic residues" evidence="1">
    <location>
        <begin position="161"/>
        <end position="188"/>
    </location>
</feature>
<sequence length="221" mass="23935">MQEPQGPLPREVYVRRRVAAVVVAVVVVLAVVVALFLASRDTGTDTQATADGGDPDTSEAAETTETSTTEPTESDRPDDGGASRGRCADEDLRLDVWPAGPNVPVGEEVRFFVNVLNTSETTCDRDLSEAPLSFEVYRLDDNTKVWSSIDCTTPRDEDEVELRPNEPEPRQIDWSGRRSAEGACAESDRTPVEVGSYQVYALVGNVFSPAATFNVVDAPEA</sequence>
<reference evidence="4" key="1">
    <citation type="journal article" date="2019" name="Int. J. Syst. Evol. Microbiol.">
        <title>The Global Catalogue of Microorganisms (GCM) 10K type strain sequencing project: providing services to taxonomists for standard genome sequencing and annotation.</title>
        <authorList>
            <consortium name="The Broad Institute Genomics Platform"/>
            <consortium name="The Broad Institute Genome Sequencing Center for Infectious Disease"/>
            <person name="Wu L."/>
            <person name="Ma J."/>
        </authorList>
    </citation>
    <scope>NUCLEOTIDE SEQUENCE [LARGE SCALE GENOMIC DNA]</scope>
    <source>
        <strain evidence="4">JCM 11882</strain>
    </source>
</reference>
<feature type="region of interest" description="Disordered" evidence="1">
    <location>
        <begin position="43"/>
        <end position="86"/>
    </location>
</feature>
<evidence type="ECO:0008006" key="5">
    <source>
        <dbReference type="Google" id="ProtNLM"/>
    </source>
</evidence>
<comment type="caution">
    <text evidence="3">The sequence shown here is derived from an EMBL/GenBank/DDBJ whole genome shotgun (WGS) entry which is preliminary data.</text>
</comment>
<dbReference type="RefSeq" id="WP_344988791.1">
    <property type="nucleotide sequence ID" value="NZ_BAABCD010000006.1"/>
</dbReference>
<evidence type="ECO:0000313" key="3">
    <source>
        <dbReference type="EMBL" id="MFC4754032.1"/>
    </source>
</evidence>
<feature type="compositionally biased region" description="Low complexity" evidence="1">
    <location>
        <begin position="60"/>
        <end position="71"/>
    </location>
</feature>
<keyword evidence="2" id="KW-0812">Transmembrane</keyword>
<feature type="transmembrane region" description="Helical" evidence="2">
    <location>
        <begin position="18"/>
        <end position="38"/>
    </location>
</feature>
<organism evidence="3 4">
    <name type="scientific">Dietzia aurantiaca</name>
    <dbReference type="NCBI Taxonomy" id="983873"/>
    <lineage>
        <taxon>Bacteria</taxon>
        <taxon>Bacillati</taxon>
        <taxon>Actinomycetota</taxon>
        <taxon>Actinomycetes</taxon>
        <taxon>Mycobacteriales</taxon>
        <taxon>Dietziaceae</taxon>
        <taxon>Dietzia</taxon>
    </lineage>
</organism>
<proteinExistence type="predicted"/>
<evidence type="ECO:0000256" key="2">
    <source>
        <dbReference type="SAM" id="Phobius"/>
    </source>
</evidence>
<dbReference type="EMBL" id="JBHSHP010000009">
    <property type="protein sequence ID" value="MFC4754032.1"/>
    <property type="molecule type" value="Genomic_DNA"/>
</dbReference>
<dbReference type="Proteomes" id="UP001595836">
    <property type="component" value="Unassembled WGS sequence"/>
</dbReference>
<keyword evidence="2" id="KW-1133">Transmembrane helix</keyword>
<keyword evidence="4" id="KW-1185">Reference proteome</keyword>